<organism evidence="1 2">
    <name type="scientific">Prorocentrum cordatum</name>
    <dbReference type="NCBI Taxonomy" id="2364126"/>
    <lineage>
        <taxon>Eukaryota</taxon>
        <taxon>Sar</taxon>
        <taxon>Alveolata</taxon>
        <taxon>Dinophyceae</taxon>
        <taxon>Prorocentrales</taxon>
        <taxon>Prorocentraceae</taxon>
        <taxon>Prorocentrum</taxon>
    </lineage>
</organism>
<evidence type="ECO:0000313" key="2">
    <source>
        <dbReference type="Proteomes" id="UP001189429"/>
    </source>
</evidence>
<dbReference type="Proteomes" id="UP001189429">
    <property type="component" value="Unassembled WGS sequence"/>
</dbReference>
<keyword evidence="2" id="KW-1185">Reference proteome</keyword>
<protein>
    <recommendedName>
        <fullName evidence="3">Exostosin GT47 domain-containing protein</fullName>
    </recommendedName>
</protein>
<evidence type="ECO:0000313" key="1">
    <source>
        <dbReference type="EMBL" id="CAK0870038.1"/>
    </source>
</evidence>
<reference evidence="1" key="1">
    <citation type="submission" date="2023-10" db="EMBL/GenBank/DDBJ databases">
        <authorList>
            <person name="Chen Y."/>
            <person name="Shah S."/>
            <person name="Dougan E. K."/>
            <person name="Thang M."/>
            <person name="Chan C."/>
        </authorList>
    </citation>
    <scope>NUCLEOTIDE SEQUENCE [LARGE SCALE GENOMIC DNA]</scope>
</reference>
<sequence>MFADRCNTPTHLLANWSCRNRPEAFIWLPYRDIGVRWHEFAVLLPKSELTNVVHMIDQMKADDVAKRLAIVQKYRPLFTSVGLATYIEYMLSVAQKSVGLSSIAGPDTYEFGRSTLF</sequence>
<dbReference type="EMBL" id="CAUYUJ010016917">
    <property type="protein sequence ID" value="CAK0870038.1"/>
    <property type="molecule type" value="Genomic_DNA"/>
</dbReference>
<evidence type="ECO:0008006" key="3">
    <source>
        <dbReference type="Google" id="ProtNLM"/>
    </source>
</evidence>
<comment type="caution">
    <text evidence="1">The sequence shown here is derived from an EMBL/GenBank/DDBJ whole genome shotgun (WGS) entry which is preliminary data.</text>
</comment>
<accession>A0ABN9VAL2</accession>
<name>A0ABN9VAL2_9DINO</name>
<gene>
    <name evidence="1" type="ORF">PCOR1329_LOCUS56245</name>
</gene>
<proteinExistence type="predicted"/>